<keyword evidence="4" id="KW-0238">DNA-binding</keyword>
<dbReference type="GO" id="GO:0006355">
    <property type="term" value="P:regulation of DNA-templated transcription"/>
    <property type="evidence" value="ECO:0007669"/>
    <property type="project" value="TreeGrafter"/>
</dbReference>
<proteinExistence type="predicted"/>
<dbReference type="InterPro" id="IPR011006">
    <property type="entry name" value="CheY-like_superfamily"/>
</dbReference>
<keyword evidence="5" id="KW-0804">Transcription</keyword>
<accession>A0A1H3EXG9</accession>
<dbReference type="GO" id="GO:0005829">
    <property type="term" value="C:cytosol"/>
    <property type="evidence" value="ECO:0007669"/>
    <property type="project" value="TreeGrafter"/>
</dbReference>
<dbReference type="Gene3D" id="3.40.50.2300">
    <property type="match status" value="1"/>
</dbReference>
<feature type="domain" description="Response regulatory" evidence="7">
    <location>
        <begin position="11"/>
        <end position="124"/>
    </location>
</feature>
<evidence type="ECO:0000259" key="7">
    <source>
        <dbReference type="PROSITE" id="PS50110"/>
    </source>
</evidence>
<sequence length="124" mass="13163">MAFTPSQFGIRVLLVDDDPSTRRIYAAFLTEMGLAGVTTAGGAAECLAAVEAALLPFDCVLVDIQMPDLSGIEVVRRLRARPGYERTPILMITAARTPECVVKDAFDAGADGFCLQTDLAQGIA</sequence>
<dbReference type="GO" id="GO:0032993">
    <property type="term" value="C:protein-DNA complex"/>
    <property type="evidence" value="ECO:0007669"/>
    <property type="project" value="TreeGrafter"/>
</dbReference>
<keyword evidence="3" id="KW-0805">Transcription regulation</keyword>
<keyword evidence="9" id="KW-1185">Reference proteome</keyword>
<dbReference type="OrthoDB" id="7326651at2"/>
<evidence type="ECO:0000313" key="9">
    <source>
        <dbReference type="Proteomes" id="UP000199286"/>
    </source>
</evidence>
<dbReference type="InterPro" id="IPR039420">
    <property type="entry name" value="WalR-like"/>
</dbReference>
<dbReference type="GO" id="GO:0000156">
    <property type="term" value="F:phosphorelay response regulator activity"/>
    <property type="evidence" value="ECO:0007669"/>
    <property type="project" value="TreeGrafter"/>
</dbReference>
<gene>
    <name evidence="8" type="ORF">SAMN05444340_10141</name>
</gene>
<dbReference type="InterPro" id="IPR001789">
    <property type="entry name" value="Sig_transdc_resp-reg_receiver"/>
</dbReference>
<dbReference type="PROSITE" id="PS50110">
    <property type="entry name" value="RESPONSE_REGULATORY"/>
    <property type="match status" value="1"/>
</dbReference>
<dbReference type="EMBL" id="FNPF01000001">
    <property type="protein sequence ID" value="SDX83207.1"/>
    <property type="molecule type" value="Genomic_DNA"/>
</dbReference>
<evidence type="ECO:0000256" key="3">
    <source>
        <dbReference type="ARBA" id="ARBA00023015"/>
    </source>
</evidence>
<evidence type="ECO:0000256" key="5">
    <source>
        <dbReference type="ARBA" id="ARBA00023163"/>
    </source>
</evidence>
<evidence type="ECO:0000256" key="2">
    <source>
        <dbReference type="ARBA" id="ARBA00023012"/>
    </source>
</evidence>
<dbReference type="AlphaFoldDB" id="A0A1H3EXG9"/>
<name>A0A1H3EXG9_9RHOB</name>
<keyword evidence="1 6" id="KW-0597">Phosphoprotein</keyword>
<organism evidence="8 9">
    <name type="scientific">Citreimonas salinaria</name>
    <dbReference type="NCBI Taxonomy" id="321339"/>
    <lineage>
        <taxon>Bacteria</taxon>
        <taxon>Pseudomonadati</taxon>
        <taxon>Pseudomonadota</taxon>
        <taxon>Alphaproteobacteria</taxon>
        <taxon>Rhodobacterales</taxon>
        <taxon>Roseobacteraceae</taxon>
        <taxon>Citreimonas</taxon>
    </lineage>
</organism>
<dbReference type="STRING" id="321339.SAMN05444340_10141"/>
<evidence type="ECO:0000256" key="1">
    <source>
        <dbReference type="ARBA" id="ARBA00022553"/>
    </source>
</evidence>
<evidence type="ECO:0000313" key="8">
    <source>
        <dbReference type="EMBL" id="SDX83207.1"/>
    </source>
</evidence>
<reference evidence="8 9" key="1">
    <citation type="submission" date="2016-10" db="EMBL/GenBank/DDBJ databases">
        <authorList>
            <person name="de Groot N.N."/>
        </authorList>
    </citation>
    <scope>NUCLEOTIDE SEQUENCE [LARGE SCALE GENOMIC DNA]</scope>
    <source>
        <strain evidence="8 9">DSM 26880</strain>
    </source>
</reference>
<dbReference type="PANTHER" id="PTHR48111:SF1">
    <property type="entry name" value="TWO-COMPONENT RESPONSE REGULATOR ORR33"/>
    <property type="match status" value="1"/>
</dbReference>
<dbReference type="SMART" id="SM00448">
    <property type="entry name" value="REC"/>
    <property type="match status" value="1"/>
</dbReference>
<feature type="modified residue" description="4-aspartylphosphate" evidence="6">
    <location>
        <position position="63"/>
    </location>
</feature>
<evidence type="ECO:0000256" key="4">
    <source>
        <dbReference type="ARBA" id="ARBA00023125"/>
    </source>
</evidence>
<evidence type="ECO:0000256" key="6">
    <source>
        <dbReference type="PROSITE-ProRule" id="PRU00169"/>
    </source>
</evidence>
<dbReference type="Pfam" id="PF00072">
    <property type="entry name" value="Response_reg"/>
    <property type="match status" value="1"/>
</dbReference>
<dbReference type="GO" id="GO:0000976">
    <property type="term" value="F:transcription cis-regulatory region binding"/>
    <property type="evidence" value="ECO:0007669"/>
    <property type="project" value="TreeGrafter"/>
</dbReference>
<dbReference type="Proteomes" id="UP000199286">
    <property type="component" value="Unassembled WGS sequence"/>
</dbReference>
<dbReference type="SUPFAM" id="SSF52172">
    <property type="entry name" value="CheY-like"/>
    <property type="match status" value="1"/>
</dbReference>
<dbReference type="PANTHER" id="PTHR48111">
    <property type="entry name" value="REGULATOR OF RPOS"/>
    <property type="match status" value="1"/>
</dbReference>
<protein>
    <submittedName>
        <fullName evidence="8">Response regulator receiver domain-containing protein</fullName>
    </submittedName>
</protein>
<keyword evidence="2" id="KW-0902">Two-component regulatory system</keyword>